<evidence type="ECO:0000313" key="2">
    <source>
        <dbReference type="EMBL" id="KAG6745030.1"/>
    </source>
</evidence>
<keyword evidence="3" id="KW-1185">Reference proteome</keyword>
<sequence length="339" mass="38843">MESVARLHCRHQPFNLSLNPHRPSFPKPIISLSFKTPPPSPSSPFKLSSASIRASSSSSRIIPLNKNLGTIIKTTSITLTAAAALFFTRFHIKPAIASPLTASSTVDPTKESSKENVSYEEQERAFQDYLSQNPNDIEALRSLMEVRIKSKKLLEAIEVVDRLIELEPNEDEWPLLKSQIYTYSGDFESAKDGFEAILQKDPLRVEAYHGLVMANSESGGSLEVVLKRIESAMDKCKKEKKNSDLRDFKLLVAQVRVMEEKYLDALKVYEELVKEEPRDFRPYLCQGIIYTLLRKKDEAEKKFEQFKKLVPKNHPYREYLVDNMFATKFFSDKVERERS</sequence>
<dbReference type="OrthoDB" id="66906at2759"/>
<keyword evidence="1" id="KW-0802">TPR repeat</keyword>
<dbReference type="AlphaFoldDB" id="A0A8X7YGU3"/>
<dbReference type="InterPro" id="IPR019734">
    <property type="entry name" value="TPR_rpt"/>
</dbReference>
<dbReference type="PROSITE" id="PS50005">
    <property type="entry name" value="TPR"/>
    <property type="match status" value="1"/>
</dbReference>
<organism evidence="2 3">
    <name type="scientific">Populus tomentosa</name>
    <name type="common">Chinese white poplar</name>
    <dbReference type="NCBI Taxonomy" id="118781"/>
    <lineage>
        <taxon>Eukaryota</taxon>
        <taxon>Viridiplantae</taxon>
        <taxon>Streptophyta</taxon>
        <taxon>Embryophyta</taxon>
        <taxon>Tracheophyta</taxon>
        <taxon>Spermatophyta</taxon>
        <taxon>Magnoliopsida</taxon>
        <taxon>eudicotyledons</taxon>
        <taxon>Gunneridae</taxon>
        <taxon>Pentapetalae</taxon>
        <taxon>rosids</taxon>
        <taxon>fabids</taxon>
        <taxon>Malpighiales</taxon>
        <taxon>Salicaceae</taxon>
        <taxon>Saliceae</taxon>
        <taxon>Populus</taxon>
    </lineage>
</organism>
<gene>
    <name evidence="2" type="ORF">POTOM_051672</name>
</gene>
<evidence type="ECO:0000313" key="3">
    <source>
        <dbReference type="Proteomes" id="UP000886885"/>
    </source>
</evidence>
<evidence type="ECO:0000256" key="1">
    <source>
        <dbReference type="PROSITE-ProRule" id="PRU00339"/>
    </source>
</evidence>
<dbReference type="EMBL" id="JAAWWB010000031">
    <property type="protein sequence ID" value="KAG6745030.1"/>
    <property type="molecule type" value="Genomic_DNA"/>
</dbReference>
<proteinExistence type="predicted"/>
<dbReference type="PANTHER" id="PTHR26312">
    <property type="entry name" value="TETRATRICOPEPTIDE REPEAT PROTEIN 5"/>
    <property type="match status" value="1"/>
</dbReference>
<name>A0A8X7YGU3_POPTO</name>
<dbReference type="PANTHER" id="PTHR26312:SF67">
    <property type="entry name" value="PROTEIN SLOW GREEN 1, CHLOROPLASTIC"/>
    <property type="match status" value="1"/>
</dbReference>
<reference evidence="2" key="1">
    <citation type="journal article" date="2020" name="bioRxiv">
        <title>Hybrid origin of Populus tomentosa Carr. identified through genome sequencing and phylogenomic analysis.</title>
        <authorList>
            <person name="An X."/>
            <person name="Gao K."/>
            <person name="Chen Z."/>
            <person name="Li J."/>
            <person name="Yang X."/>
            <person name="Yang X."/>
            <person name="Zhou J."/>
            <person name="Guo T."/>
            <person name="Zhao T."/>
            <person name="Huang S."/>
            <person name="Miao D."/>
            <person name="Khan W.U."/>
            <person name="Rao P."/>
            <person name="Ye M."/>
            <person name="Lei B."/>
            <person name="Liao W."/>
            <person name="Wang J."/>
            <person name="Ji L."/>
            <person name="Li Y."/>
            <person name="Guo B."/>
            <person name="Mustafa N.S."/>
            <person name="Li S."/>
            <person name="Yun Q."/>
            <person name="Keller S.R."/>
            <person name="Mao J."/>
            <person name="Zhang R."/>
            <person name="Strauss S.H."/>
        </authorList>
    </citation>
    <scope>NUCLEOTIDE SEQUENCE</scope>
    <source>
        <strain evidence="2">GM15</strain>
        <tissue evidence="2">Leaf</tissue>
    </source>
</reference>
<dbReference type="GO" id="GO:0009535">
    <property type="term" value="C:chloroplast thylakoid membrane"/>
    <property type="evidence" value="ECO:0007669"/>
    <property type="project" value="TreeGrafter"/>
</dbReference>
<feature type="repeat" description="TPR" evidence="1">
    <location>
        <begin position="137"/>
        <end position="170"/>
    </location>
</feature>
<dbReference type="Proteomes" id="UP000886885">
    <property type="component" value="Chromosome 16A"/>
</dbReference>
<protein>
    <submittedName>
        <fullName evidence="2">Uncharacterized protein</fullName>
    </submittedName>
</protein>
<accession>A0A8X7YGU3</accession>
<comment type="caution">
    <text evidence="2">The sequence shown here is derived from an EMBL/GenBank/DDBJ whole genome shotgun (WGS) entry which is preliminary data.</text>
</comment>